<comment type="caution">
    <text evidence="1">The sequence shown here is derived from an EMBL/GenBank/DDBJ whole genome shotgun (WGS) entry which is preliminary data.</text>
</comment>
<dbReference type="InterPro" id="IPR027434">
    <property type="entry name" value="Homing_endonucl"/>
</dbReference>
<dbReference type="AlphaFoldDB" id="A0A0F9FHX0"/>
<dbReference type="EMBL" id="LAZR01021287">
    <property type="protein sequence ID" value="KKL85843.1"/>
    <property type="molecule type" value="Genomic_DNA"/>
</dbReference>
<protein>
    <recommendedName>
        <fullName evidence="2">Homing endonuclease LAGLIDADG domain-containing protein</fullName>
    </recommendedName>
</protein>
<gene>
    <name evidence="1" type="ORF">LCGC14_1950690</name>
</gene>
<reference evidence="1" key="1">
    <citation type="journal article" date="2015" name="Nature">
        <title>Complex archaea that bridge the gap between prokaryotes and eukaryotes.</title>
        <authorList>
            <person name="Spang A."/>
            <person name="Saw J.H."/>
            <person name="Jorgensen S.L."/>
            <person name="Zaremba-Niedzwiedzka K."/>
            <person name="Martijn J."/>
            <person name="Lind A.E."/>
            <person name="van Eijk R."/>
            <person name="Schleper C."/>
            <person name="Guy L."/>
            <person name="Ettema T.J."/>
        </authorList>
    </citation>
    <scope>NUCLEOTIDE SEQUENCE</scope>
</reference>
<organism evidence="1">
    <name type="scientific">marine sediment metagenome</name>
    <dbReference type="NCBI Taxonomy" id="412755"/>
    <lineage>
        <taxon>unclassified sequences</taxon>
        <taxon>metagenomes</taxon>
        <taxon>ecological metagenomes</taxon>
    </lineage>
</organism>
<sequence>MRGTTLEGCPDIITPVKEKRYRKTPSKNYFADEIELAYMAGTIDGEGSIMIVKQCESTRKNPCYVLSLSFVSTDKILAEWAQDRFGGNVIVCKTNNKKWKTAYRWQIRSGGALMILESILPFLIIKKEKAEYGICFQRERREPGKGGITKEELKKYEWYQLSIRKAG</sequence>
<name>A0A0F9FHX0_9ZZZZ</name>
<accession>A0A0F9FHX0</accession>
<evidence type="ECO:0000313" key="1">
    <source>
        <dbReference type="EMBL" id="KKL85843.1"/>
    </source>
</evidence>
<evidence type="ECO:0008006" key="2">
    <source>
        <dbReference type="Google" id="ProtNLM"/>
    </source>
</evidence>
<proteinExistence type="predicted"/>
<dbReference type="Gene3D" id="3.10.28.10">
    <property type="entry name" value="Homing endonucleases"/>
    <property type="match status" value="1"/>
</dbReference>
<dbReference type="SUPFAM" id="SSF55608">
    <property type="entry name" value="Homing endonucleases"/>
    <property type="match status" value="1"/>
</dbReference>